<evidence type="ECO:0000256" key="2">
    <source>
        <dbReference type="SAM" id="Phobius"/>
    </source>
</evidence>
<gene>
    <name evidence="3" type="ORF">BKP35_10180</name>
</gene>
<dbReference type="OrthoDB" id="2942504at2"/>
<dbReference type="AlphaFoldDB" id="A0A1S2LK79"/>
<sequence>MDIFTFPDKAAGGFGYAYIMMALLFIAVNITLYKLKKADKKAKEEVAKIEAEMAKHEAASKQSVSHR</sequence>
<reference evidence="3 4" key="1">
    <citation type="submission" date="2016-10" db="EMBL/GenBank/DDBJ databases">
        <title>Draft genome sequences of four alkaliphilic bacteria belonging to the Anaerobacillus genus.</title>
        <authorList>
            <person name="Bassil N.M."/>
            <person name="Lloyd J.R."/>
        </authorList>
    </citation>
    <scope>NUCLEOTIDE SEQUENCE [LARGE SCALE GENOMIC DNA]</scope>
    <source>
        <strain evidence="3 4">DSM 15340</strain>
    </source>
</reference>
<proteinExistence type="predicted"/>
<keyword evidence="4" id="KW-1185">Reference proteome</keyword>
<feature type="transmembrane region" description="Helical" evidence="2">
    <location>
        <begin position="15"/>
        <end position="33"/>
    </location>
</feature>
<name>A0A1S2LK79_9BACI</name>
<dbReference type="Proteomes" id="UP000180098">
    <property type="component" value="Unassembled WGS sequence"/>
</dbReference>
<evidence type="ECO:0008006" key="5">
    <source>
        <dbReference type="Google" id="ProtNLM"/>
    </source>
</evidence>
<keyword evidence="1" id="KW-0175">Coiled coil</keyword>
<evidence type="ECO:0000313" key="3">
    <source>
        <dbReference type="EMBL" id="OIJ12922.1"/>
    </source>
</evidence>
<comment type="caution">
    <text evidence="3">The sequence shown here is derived from an EMBL/GenBank/DDBJ whole genome shotgun (WGS) entry which is preliminary data.</text>
</comment>
<evidence type="ECO:0000313" key="4">
    <source>
        <dbReference type="Proteomes" id="UP000180098"/>
    </source>
</evidence>
<keyword evidence="2" id="KW-0472">Membrane</keyword>
<evidence type="ECO:0000256" key="1">
    <source>
        <dbReference type="SAM" id="Coils"/>
    </source>
</evidence>
<dbReference type="RefSeq" id="WP_071313229.1">
    <property type="nucleotide sequence ID" value="NZ_MLQQ01000018.1"/>
</dbReference>
<protein>
    <recommendedName>
        <fullName evidence="5">Heme exporter protein D</fullName>
    </recommendedName>
</protein>
<dbReference type="EMBL" id="MLQQ01000018">
    <property type="protein sequence ID" value="OIJ12922.1"/>
    <property type="molecule type" value="Genomic_DNA"/>
</dbReference>
<accession>A0A1S2LK79</accession>
<keyword evidence="2" id="KW-1133">Transmembrane helix</keyword>
<organism evidence="3 4">
    <name type="scientific">Anaerobacillus arseniciselenatis</name>
    <dbReference type="NCBI Taxonomy" id="85682"/>
    <lineage>
        <taxon>Bacteria</taxon>
        <taxon>Bacillati</taxon>
        <taxon>Bacillota</taxon>
        <taxon>Bacilli</taxon>
        <taxon>Bacillales</taxon>
        <taxon>Bacillaceae</taxon>
        <taxon>Anaerobacillus</taxon>
    </lineage>
</organism>
<keyword evidence="2" id="KW-0812">Transmembrane</keyword>
<feature type="coiled-coil region" evidence="1">
    <location>
        <begin position="32"/>
        <end position="59"/>
    </location>
</feature>